<protein>
    <recommendedName>
        <fullName evidence="1">Spindle assembly abnormal protein 6 N-terminal domain-containing protein</fullName>
    </recommendedName>
</protein>
<organism evidence="2 3">
    <name type="scientific">Babesia gibsoni</name>
    <dbReference type="NCBI Taxonomy" id="33632"/>
    <lineage>
        <taxon>Eukaryota</taxon>
        <taxon>Sar</taxon>
        <taxon>Alveolata</taxon>
        <taxon>Apicomplexa</taxon>
        <taxon>Aconoidasida</taxon>
        <taxon>Piroplasmida</taxon>
        <taxon>Babesiidae</taxon>
        <taxon>Babesia</taxon>
    </lineage>
</organism>
<evidence type="ECO:0000313" key="2">
    <source>
        <dbReference type="EMBL" id="KAK1443640.1"/>
    </source>
</evidence>
<dbReference type="EMBL" id="JAVEPI010000002">
    <property type="protein sequence ID" value="KAK1443640.1"/>
    <property type="molecule type" value="Genomic_DNA"/>
</dbReference>
<dbReference type="InterPro" id="IPR032396">
    <property type="entry name" value="SAS-6_N"/>
</dbReference>
<reference evidence="2" key="1">
    <citation type="submission" date="2023-08" db="EMBL/GenBank/DDBJ databases">
        <title>Draft sequence of the Babesia gibsoni genome.</title>
        <authorList>
            <person name="Yamagishi J.Y."/>
            <person name="Xuan X.X."/>
        </authorList>
    </citation>
    <scope>NUCLEOTIDE SEQUENCE</scope>
    <source>
        <strain evidence="2">Azabu</strain>
    </source>
</reference>
<proteinExistence type="predicted"/>
<dbReference type="PANTHER" id="PTHR34230">
    <property type="entry name" value="ASSEMBLY ABNORMAL PROTEIN 6, PUTATIVE-RELATED"/>
    <property type="match status" value="1"/>
</dbReference>
<evidence type="ECO:0000313" key="3">
    <source>
        <dbReference type="Proteomes" id="UP001230268"/>
    </source>
</evidence>
<accession>A0AAD8P9J1</accession>
<comment type="caution">
    <text evidence="2">The sequence shown here is derived from an EMBL/GenBank/DDBJ whole genome shotgun (WGS) entry which is preliminary data.</text>
</comment>
<dbReference type="AlphaFoldDB" id="A0AAD8P9J1"/>
<evidence type="ECO:0000259" key="1">
    <source>
        <dbReference type="Pfam" id="PF16531"/>
    </source>
</evidence>
<dbReference type="PANTHER" id="PTHR34230:SF2">
    <property type="entry name" value="SPINDLE ASSEMBLY ABNORMAL PROTEIN 6 N-TERMINAL DOMAIN-CONTAINING PROTEIN"/>
    <property type="match status" value="1"/>
</dbReference>
<dbReference type="Proteomes" id="UP001230268">
    <property type="component" value="Unassembled WGS sequence"/>
</dbReference>
<feature type="domain" description="Spindle assembly abnormal protein 6 N-terminal" evidence="1">
    <location>
        <begin position="77"/>
        <end position="165"/>
    </location>
</feature>
<dbReference type="Gene3D" id="2.170.210.20">
    <property type="entry name" value="Spindle assembly abnormal protein 6, N-terminal domain"/>
    <property type="match status" value="1"/>
</dbReference>
<dbReference type="InterPro" id="IPR038558">
    <property type="entry name" value="SAS-6_N_sf"/>
</dbReference>
<gene>
    <name evidence="2" type="ORF">BgAZ_205160</name>
</gene>
<dbReference type="Pfam" id="PF16531">
    <property type="entry name" value="SAS-6_N"/>
    <property type="match status" value="1"/>
</dbReference>
<name>A0AAD8P9J1_BABGI</name>
<keyword evidence="3" id="KW-1185">Reference proteome</keyword>
<sequence length="296" mass="33303">MASAKAKCVNASETDKVEHSRCRCDTLELKSSLVDPAIKDGMELQFFKDCVTEVVRNGSELVGKKCLLSYKLLAGADVVELEITSESDLFFQYVHRVTKEEYEKIKLQQNLTTPFDTYPLTLQKMIVSCMQSESFKAILTMRGGEGTLNFVQNAEYKFIELLECALLRANEFRMVDNITYRYNLLKERVNHFAHHLEDINNVLKKKDPAVACQRLFGYKANAESFDAVEPEVNPDYQEGMVNYGGDDPARVQDMMPPTVNTVTICGRIGYIDQPVSLGNGYKALKLAIATSEVCGM</sequence>